<gene>
    <name evidence="10" type="primary">mcl1</name>
    <name evidence="10" type="ORF">HK105_203746</name>
</gene>
<feature type="compositionally biased region" description="Basic and acidic residues" evidence="6">
    <location>
        <begin position="1062"/>
        <end position="1074"/>
    </location>
</feature>
<feature type="compositionally biased region" description="Basic and acidic residues" evidence="6">
    <location>
        <begin position="430"/>
        <end position="444"/>
    </location>
</feature>
<dbReference type="Pfam" id="PF20946">
    <property type="entry name" value="Ctf4_C"/>
    <property type="match status" value="1"/>
</dbReference>
<evidence type="ECO:0000256" key="4">
    <source>
        <dbReference type="ARBA" id="ARBA00023242"/>
    </source>
</evidence>
<dbReference type="Gene3D" id="2.130.10.10">
    <property type="entry name" value="YVTN repeat-like/Quinoprotein amine dehydrogenase"/>
    <property type="match status" value="2"/>
</dbReference>
<evidence type="ECO:0000259" key="7">
    <source>
        <dbReference type="Pfam" id="PF12341"/>
    </source>
</evidence>
<feature type="compositionally biased region" description="Acidic residues" evidence="6">
    <location>
        <begin position="400"/>
        <end position="424"/>
    </location>
</feature>
<feature type="domain" description="WDHD1 first WD40" evidence="9">
    <location>
        <begin position="4"/>
        <end position="297"/>
    </location>
</feature>
<dbReference type="EMBL" id="JADGIZ020000015">
    <property type="protein sequence ID" value="KAL2916634.1"/>
    <property type="molecule type" value="Genomic_DNA"/>
</dbReference>
<dbReference type="Pfam" id="PF12341">
    <property type="entry name" value="Mcl1_mid"/>
    <property type="match status" value="1"/>
</dbReference>
<dbReference type="PROSITE" id="PS50294">
    <property type="entry name" value="WD_REPEATS_REGION"/>
    <property type="match status" value="1"/>
</dbReference>
<evidence type="ECO:0000313" key="11">
    <source>
        <dbReference type="Proteomes" id="UP001527925"/>
    </source>
</evidence>
<dbReference type="InterPro" id="IPR048591">
    <property type="entry name" value="WDHD1/CFT4_hel"/>
</dbReference>
<dbReference type="Proteomes" id="UP001527925">
    <property type="component" value="Unassembled WGS sequence"/>
</dbReference>
<evidence type="ECO:0000256" key="6">
    <source>
        <dbReference type="SAM" id="MobiDB-lite"/>
    </source>
</evidence>
<feature type="repeat" description="WD" evidence="5">
    <location>
        <begin position="116"/>
        <end position="150"/>
    </location>
</feature>
<feature type="compositionally biased region" description="Basic and acidic residues" evidence="6">
    <location>
        <begin position="1150"/>
        <end position="1175"/>
    </location>
</feature>
<dbReference type="SMART" id="SM00320">
    <property type="entry name" value="WD40"/>
    <property type="match status" value="6"/>
</dbReference>
<evidence type="ECO:0000259" key="9">
    <source>
        <dbReference type="Pfam" id="PF24817"/>
    </source>
</evidence>
<keyword evidence="3" id="KW-0677">Repeat</keyword>
<feature type="compositionally biased region" description="Basic and acidic residues" evidence="6">
    <location>
        <begin position="1185"/>
        <end position="1196"/>
    </location>
</feature>
<dbReference type="PROSITE" id="PS50082">
    <property type="entry name" value="WD_REPEATS_2"/>
    <property type="match status" value="1"/>
</dbReference>
<evidence type="ECO:0000256" key="1">
    <source>
        <dbReference type="ARBA" id="ARBA00004123"/>
    </source>
</evidence>
<evidence type="ECO:0000256" key="3">
    <source>
        <dbReference type="ARBA" id="ARBA00022737"/>
    </source>
</evidence>
<feature type="region of interest" description="Disordered" evidence="6">
    <location>
        <begin position="351"/>
        <end position="444"/>
    </location>
</feature>
<organism evidence="10 11">
    <name type="scientific">Polyrhizophydium stewartii</name>
    <dbReference type="NCBI Taxonomy" id="2732419"/>
    <lineage>
        <taxon>Eukaryota</taxon>
        <taxon>Fungi</taxon>
        <taxon>Fungi incertae sedis</taxon>
        <taxon>Chytridiomycota</taxon>
        <taxon>Chytridiomycota incertae sedis</taxon>
        <taxon>Chytridiomycetes</taxon>
        <taxon>Rhizophydiales</taxon>
        <taxon>Rhizophydiales incertae sedis</taxon>
        <taxon>Polyrhizophydium</taxon>
    </lineage>
</organism>
<feature type="domain" description="WDHD1/CFT4 second beta-propeller" evidence="7">
    <location>
        <begin position="479"/>
        <end position="757"/>
    </location>
</feature>
<comment type="subcellular location">
    <subcellularLocation>
        <location evidence="1">Nucleus</location>
    </subcellularLocation>
</comment>
<comment type="caution">
    <text evidence="10">The sequence shown here is derived from an EMBL/GenBank/DDBJ whole genome shotgun (WGS) entry which is preliminary data.</text>
</comment>
<keyword evidence="2 5" id="KW-0853">WD repeat</keyword>
<dbReference type="InterPro" id="IPR036322">
    <property type="entry name" value="WD40_repeat_dom_sf"/>
</dbReference>
<evidence type="ECO:0000259" key="8">
    <source>
        <dbReference type="Pfam" id="PF20946"/>
    </source>
</evidence>
<feature type="region of interest" description="Disordered" evidence="6">
    <location>
        <begin position="1060"/>
        <end position="1212"/>
    </location>
</feature>
<dbReference type="InterPro" id="IPR022100">
    <property type="entry name" value="WDHD1/CFT4_beta-prop_2nd"/>
</dbReference>
<dbReference type="PANTHER" id="PTHR19932:SF10">
    <property type="entry name" value="WD REPEAT AND HMG-BOX DNA-BINDING PROTEIN 1"/>
    <property type="match status" value="1"/>
</dbReference>
<dbReference type="PANTHER" id="PTHR19932">
    <property type="entry name" value="WD REPEAT AND HMG-BOX DNA BINDING PROTEIN"/>
    <property type="match status" value="1"/>
</dbReference>
<evidence type="ECO:0000256" key="5">
    <source>
        <dbReference type="PROSITE-ProRule" id="PRU00221"/>
    </source>
</evidence>
<feature type="domain" description="WDHD1/CFT4 helical bundle" evidence="8">
    <location>
        <begin position="823"/>
        <end position="888"/>
    </location>
</feature>
<evidence type="ECO:0000256" key="2">
    <source>
        <dbReference type="ARBA" id="ARBA00022574"/>
    </source>
</evidence>
<dbReference type="InterPro" id="IPR015943">
    <property type="entry name" value="WD40/YVTN_repeat-like_dom_sf"/>
</dbReference>
<dbReference type="SUPFAM" id="SSF50978">
    <property type="entry name" value="WD40 repeat-like"/>
    <property type="match status" value="1"/>
</dbReference>
<keyword evidence="4" id="KW-0539">Nucleus</keyword>
<keyword evidence="11" id="KW-1185">Reference proteome</keyword>
<dbReference type="Pfam" id="PF24817">
    <property type="entry name" value="WD40_WDHD1_1st"/>
    <property type="match status" value="1"/>
</dbReference>
<name>A0ABR4NAX9_9FUNG</name>
<sequence length="1212" mass="130588">MVKVVSGGSDRSLRLFSSSLVRGRKADTAELKSSRGHDLPITALALHGQRLATGSEDQKVRLVDADSLEVGSVVFRSTLGVCHLEFSPDGAWLAVAAQDGDVHLVNVADTTRTIVLEGHTSIVKSVAFSPLDARIVVTSGADGTVRVWKLAFASAPLETGEADASDADKDSFECVKILRDTIDRIPTDSGLLSRIAWHPSGKYFAVCGKRKEIVFIKNGTWDILYRIRGHDDHSILTFSPNGMYILSAGGSGIVSIWRHESDRDQPIVSEKHSSVVTGVQWHPKANDLVMIDYSGQIVYIEKAVPYEHPHPVTGENRAGGLGASKGTLAGGSAISQSTAKELESLFADLGAKYDDGDDKHRRRTSSRHAVDSDNLESLVEARASRTSRSSKRSHVADAGGGDDEADDDGDDYDDIRDFVVDDDGAGYTEDLDKPEGLQRYHQRSRETALREIERDTMATGRRAFGHAFAAPVVAEIQPAFQPGSTPERGNKRYLTFNLVGQVSSISGGDATATINVDYHDKSMRPFHFADHYLYTMAALNESGAAFASAACSTTPSTVFFRPSDSWATKGQWTIQLGADESATAVALTRTAIVVATDMHYLRLFSYGGVQTQLRSVPGPVLSMAGQGNMLFVVYHDGGVFHGNQSLSYLLLDSDKRATVLQGRLPTSPSSTLDWVGFSDTNIPLTYDSRGILRGLFAHDDAAWVPLLDARIVRGDKQDHYWAVGLADDKFMCVVCKSGDKMPAVGKVLVNEVPLQAPFAQLDVPSAQMEEQWFLKSLMMGHTMARDPVMRAVLASAGSAQIFDGDDDALEPEALNTPDDPYYRNKTALDKIVLQLVHAACQAERVQRALDLCSVLYSNKSLEGAIKLAVHLHLPALAERINALKEARYVLEKQRKQRADRRRIEARYGRSAFDRADDGDYERGDESVTTAGTHAARMNGRPREAADRGVVSGHSFAAAAAERRELLGKLKVAGAGGSVPAARSRPAEPSDTESLVSRSDLLADSDPAPPIQTHTEPAAPPARKLGNPFAIGADAAKPAVGREAAAVSASRQGLFDSLARATAQKDQEARDKKAALETVPAKRKQTTLFGMQPKAPDAVAAEKKPKKARGSGTPGQDEGAAEESDARPSIGTSSKVPSPLTLDKFASQTSKQRDDVASVLDKDTAADAAVIDKENADAGNTEPQDEEKMRRAAEKGKAPANPSTSLRSFAFVR</sequence>
<dbReference type="InterPro" id="IPR001680">
    <property type="entry name" value="WD40_rpt"/>
</dbReference>
<proteinExistence type="predicted"/>
<accession>A0ABR4NAX9</accession>
<evidence type="ECO:0000313" key="10">
    <source>
        <dbReference type="EMBL" id="KAL2916634.1"/>
    </source>
</evidence>
<feature type="region of interest" description="Disordered" evidence="6">
    <location>
        <begin position="973"/>
        <end position="1028"/>
    </location>
</feature>
<reference evidence="10 11" key="1">
    <citation type="submission" date="2023-09" db="EMBL/GenBank/DDBJ databases">
        <title>Pangenome analysis of Batrachochytrium dendrobatidis and related Chytrids.</title>
        <authorList>
            <person name="Yacoub M.N."/>
            <person name="Stajich J.E."/>
            <person name="James T.Y."/>
        </authorList>
    </citation>
    <scope>NUCLEOTIDE SEQUENCE [LARGE SCALE GENOMIC DNA]</scope>
    <source>
        <strain evidence="10 11">JEL0888</strain>
    </source>
</reference>
<protein>
    <submittedName>
        <fullName evidence="10">DNA polymerase alpha accessory factor Mcl1</fullName>
    </submittedName>
</protein>
<dbReference type="InterPro" id="IPR057646">
    <property type="entry name" value="WD40_WDHD1_1st"/>
</dbReference>